<keyword evidence="8" id="KW-0811">Translocation</keyword>
<dbReference type="Proteomes" id="UP000800040">
    <property type="component" value="Unassembled WGS sequence"/>
</dbReference>
<accession>A0A6A5K1D0</accession>
<keyword evidence="13" id="KW-1185">Reference proteome</keyword>
<keyword evidence="4 11" id="KW-0812">Transmembrane</keyword>
<dbReference type="InterPro" id="IPR030671">
    <property type="entry name" value="Sec61-beta/Sbh"/>
</dbReference>
<keyword evidence="7 11" id="KW-1133">Transmembrane helix</keyword>
<sequence>MSYYNDASWNAPAPGRQSSWEQPQPPSRSGTGQSLYNGFGAMDSSASSTVSSEFANAFAEQFEQVDRAIENLAKSGKPFGPGFPPTPMGANRRESMPMMGGGPRPYPDYGTDSSPAQSRTTLTNCEDQQRMSGPQRHHSISEYDGSRSHSASNVQGFYQNQRYAPRPNDADQMAQAKRRMAAQRERELRNYHQEQQYHRNVSGSGSKSDRSMSPNTMNEDERRELIARQHRALYGETSTLYNNNPTSSQDVRVQTSGAGRGPSPLAFDPFGMQAQNASAEGSVQMPPRDKDVAGGASEARANSNSSPSASQNVAFNLFDAQQANRASNSSPGGSPPVPGQKSNGSGVAPIGTRPQNQNLHQPPGAPLGKRATSPLPSPLGYNSYNASEQNNMNTTSASMNPSSTATDKGVGIWNNGPWGNTPTQGSAPRATSPGNTASSGSTTARPASPKPPGGPATVMRRKAAADRAEKTANLRPSSTRAAGAGGSSSTMLRLYTDESPGLKVDPVVVMTLSVVFIFSVVALHVIAKVMRRFSA</sequence>
<feature type="compositionally biased region" description="Polar residues" evidence="10">
    <location>
        <begin position="16"/>
        <end position="36"/>
    </location>
</feature>
<feature type="region of interest" description="Disordered" evidence="10">
    <location>
        <begin position="237"/>
        <end position="310"/>
    </location>
</feature>
<feature type="region of interest" description="Disordered" evidence="10">
    <location>
        <begin position="323"/>
        <end position="488"/>
    </location>
</feature>
<feature type="compositionally biased region" description="Low complexity" evidence="10">
    <location>
        <begin position="293"/>
        <end position="310"/>
    </location>
</feature>
<keyword evidence="9 11" id="KW-0472">Membrane</keyword>
<evidence type="ECO:0000256" key="4">
    <source>
        <dbReference type="ARBA" id="ARBA00022692"/>
    </source>
</evidence>
<dbReference type="GO" id="GO:0006886">
    <property type="term" value="P:intracellular protein transport"/>
    <property type="evidence" value="ECO:0007669"/>
    <property type="project" value="InterPro"/>
</dbReference>
<evidence type="ECO:0000256" key="9">
    <source>
        <dbReference type="ARBA" id="ARBA00023136"/>
    </source>
</evidence>
<evidence type="ECO:0000313" key="12">
    <source>
        <dbReference type="EMBL" id="KAF1831445.1"/>
    </source>
</evidence>
<evidence type="ECO:0000256" key="8">
    <source>
        <dbReference type="ARBA" id="ARBA00023010"/>
    </source>
</evidence>
<feature type="compositionally biased region" description="Polar residues" evidence="10">
    <location>
        <begin position="237"/>
        <end position="257"/>
    </location>
</feature>
<feature type="region of interest" description="Disordered" evidence="10">
    <location>
        <begin position="192"/>
        <end position="219"/>
    </location>
</feature>
<dbReference type="PANTHER" id="PTHR13509">
    <property type="entry name" value="SEC61 SUBUNIT BETA"/>
    <property type="match status" value="1"/>
</dbReference>
<dbReference type="AlphaFoldDB" id="A0A6A5K1D0"/>
<evidence type="ECO:0000256" key="5">
    <source>
        <dbReference type="ARBA" id="ARBA00022824"/>
    </source>
</evidence>
<feature type="compositionally biased region" description="Polar residues" evidence="10">
    <location>
        <begin position="380"/>
        <end position="406"/>
    </location>
</feature>
<evidence type="ECO:0000313" key="13">
    <source>
        <dbReference type="Proteomes" id="UP000800040"/>
    </source>
</evidence>
<evidence type="ECO:0008006" key="14">
    <source>
        <dbReference type="Google" id="ProtNLM"/>
    </source>
</evidence>
<organism evidence="12 13">
    <name type="scientific">Decorospora gaudefroyi</name>
    <dbReference type="NCBI Taxonomy" id="184978"/>
    <lineage>
        <taxon>Eukaryota</taxon>
        <taxon>Fungi</taxon>
        <taxon>Dikarya</taxon>
        <taxon>Ascomycota</taxon>
        <taxon>Pezizomycotina</taxon>
        <taxon>Dothideomycetes</taxon>
        <taxon>Pleosporomycetidae</taxon>
        <taxon>Pleosporales</taxon>
        <taxon>Pleosporineae</taxon>
        <taxon>Pleosporaceae</taxon>
        <taxon>Decorospora</taxon>
    </lineage>
</organism>
<dbReference type="OrthoDB" id="5401193at2759"/>
<feature type="region of interest" description="Disordered" evidence="10">
    <location>
        <begin position="69"/>
        <end position="150"/>
    </location>
</feature>
<proteinExistence type="inferred from homology"/>
<gene>
    <name evidence="12" type="ORF">BDW02DRAFT_505182</name>
</gene>
<evidence type="ECO:0000256" key="3">
    <source>
        <dbReference type="ARBA" id="ARBA00022448"/>
    </source>
</evidence>
<feature type="compositionally biased region" description="Polar residues" evidence="10">
    <location>
        <begin position="432"/>
        <end position="445"/>
    </location>
</feature>
<comment type="similarity">
    <text evidence="2">Belongs to the SEC61-beta family.</text>
</comment>
<feature type="compositionally biased region" description="Polar residues" evidence="10">
    <location>
        <begin position="111"/>
        <end position="132"/>
    </location>
</feature>
<feature type="compositionally biased region" description="Basic and acidic residues" evidence="10">
    <location>
        <begin position="463"/>
        <end position="472"/>
    </location>
</feature>
<evidence type="ECO:0000256" key="11">
    <source>
        <dbReference type="SAM" id="Phobius"/>
    </source>
</evidence>
<evidence type="ECO:0000256" key="2">
    <source>
        <dbReference type="ARBA" id="ARBA00006103"/>
    </source>
</evidence>
<reference evidence="12" key="1">
    <citation type="submission" date="2020-01" db="EMBL/GenBank/DDBJ databases">
        <authorList>
            <consortium name="DOE Joint Genome Institute"/>
            <person name="Haridas S."/>
            <person name="Albert R."/>
            <person name="Binder M."/>
            <person name="Bloem J."/>
            <person name="Labutti K."/>
            <person name="Salamov A."/>
            <person name="Andreopoulos B."/>
            <person name="Baker S.E."/>
            <person name="Barry K."/>
            <person name="Bills G."/>
            <person name="Bluhm B.H."/>
            <person name="Cannon C."/>
            <person name="Castanera R."/>
            <person name="Culley D.E."/>
            <person name="Daum C."/>
            <person name="Ezra D."/>
            <person name="Gonzalez J.B."/>
            <person name="Henrissat B."/>
            <person name="Kuo A."/>
            <person name="Liang C."/>
            <person name="Lipzen A."/>
            <person name="Lutzoni F."/>
            <person name="Magnuson J."/>
            <person name="Mondo S."/>
            <person name="Nolan M."/>
            <person name="Ohm R."/>
            <person name="Pangilinan J."/>
            <person name="Park H.-J."/>
            <person name="Ramirez L."/>
            <person name="Alfaro M."/>
            <person name="Sun H."/>
            <person name="Tritt A."/>
            <person name="Yoshinaga Y."/>
            <person name="Zwiers L.-H."/>
            <person name="Turgeon B.G."/>
            <person name="Goodwin S.B."/>
            <person name="Spatafora J.W."/>
            <person name="Crous P.W."/>
            <person name="Grigoriev I.V."/>
        </authorList>
    </citation>
    <scope>NUCLEOTIDE SEQUENCE</scope>
    <source>
        <strain evidence="12">P77</strain>
    </source>
</reference>
<dbReference type="InterPro" id="IPR016482">
    <property type="entry name" value="SecG/Sec61-beta/Sbh"/>
</dbReference>
<evidence type="ECO:0000256" key="6">
    <source>
        <dbReference type="ARBA" id="ARBA00022927"/>
    </source>
</evidence>
<dbReference type="Pfam" id="PF03911">
    <property type="entry name" value="Sec61_beta"/>
    <property type="match status" value="1"/>
</dbReference>
<keyword evidence="3" id="KW-0813">Transport</keyword>
<keyword evidence="5" id="KW-0256">Endoplasmic reticulum</keyword>
<name>A0A6A5K1D0_9PLEO</name>
<feature type="transmembrane region" description="Helical" evidence="11">
    <location>
        <begin position="507"/>
        <end position="527"/>
    </location>
</feature>
<feature type="region of interest" description="Disordered" evidence="10">
    <location>
        <begin position="1"/>
        <end position="52"/>
    </location>
</feature>
<protein>
    <recommendedName>
        <fullName evidence="14">Protein transport protein Sec61 subunit beta</fullName>
    </recommendedName>
</protein>
<dbReference type="GO" id="GO:0005784">
    <property type="term" value="C:Sec61 translocon complex"/>
    <property type="evidence" value="ECO:0007669"/>
    <property type="project" value="InterPro"/>
</dbReference>
<evidence type="ECO:0000256" key="10">
    <source>
        <dbReference type="SAM" id="MobiDB-lite"/>
    </source>
</evidence>
<evidence type="ECO:0000256" key="7">
    <source>
        <dbReference type="ARBA" id="ARBA00022989"/>
    </source>
</evidence>
<feature type="compositionally biased region" description="Polar residues" evidence="10">
    <location>
        <begin position="417"/>
        <end position="426"/>
    </location>
</feature>
<keyword evidence="6" id="KW-0653">Protein transport</keyword>
<dbReference type="EMBL" id="ML975363">
    <property type="protein sequence ID" value="KAF1831445.1"/>
    <property type="molecule type" value="Genomic_DNA"/>
</dbReference>
<comment type="subcellular location">
    <subcellularLocation>
        <location evidence="1">Endoplasmic reticulum membrane</location>
        <topology evidence="1">Single-pass membrane protein</topology>
    </subcellularLocation>
</comment>
<evidence type="ECO:0000256" key="1">
    <source>
        <dbReference type="ARBA" id="ARBA00004389"/>
    </source>
</evidence>